<evidence type="ECO:0000256" key="3">
    <source>
        <dbReference type="ARBA" id="ARBA00022448"/>
    </source>
</evidence>
<organism evidence="18 19">
    <name type="scientific">Neogobius melanostomus</name>
    <name type="common">round goby</name>
    <dbReference type="NCBI Taxonomy" id="47308"/>
    <lineage>
        <taxon>Eukaryota</taxon>
        <taxon>Metazoa</taxon>
        <taxon>Chordata</taxon>
        <taxon>Craniata</taxon>
        <taxon>Vertebrata</taxon>
        <taxon>Euteleostomi</taxon>
        <taxon>Actinopterygii</taxon>
        <taxon>Neopterygii</taxon>
        <taxon>Teleostei</taxon>
        <taxon>Neoteleostei</taxon>
        <taxon>Acanthomorphata</taxon>
        <taxon>Gobiaria</taxon>
        <taxon>Gobiiformes</taxon>
        <taxon>Gobioidei</taxon>
        <taxon>Gobiidae</taxon>
        <taxon>Benthophilinae</taxon>
        <taxon>Neogobiini</taxon>
        <taxon>Neogobius</taxon>
    </lineage>
</organism>
<dbReference type="GO" id="GO:0005886">
    <property type="term" value="C:plasma membrane"/>
    <property type="evidence" value="ECO:0007669"/>
    <property type="project" value="TreeGrafter"/>
</dbReference>
<dbReference type="InterPro" id="IPR036837">
    <property type="entry name" value="Cation_efflux_CTD_sf"/>
</dbReference>
<evidence type="ECO:0000256" key="13">
    <source>
        <dbReference type="ARBA" id="ARBA00048349"/>
    </source>
</evidence>
<keyword evidence="8" id="KW-0864">Zinc transport</keyword>
<dbReference type="InterPro" id="IPR027470">
    <property type="entry name" value="Cation_efflux_CTD"/>
</dbReference>
<feature type="transmembrane region" description="Helical" evidence="15">
    <location>
        <begin position="273"/>
        <end position="293"/>
    </location>
</feature>
<dbReference type="AlphaFoldDB" id="A0A8C6SMH0"/>
<feature type="transmembrane region" description="Helical" evidence="15">
    <location>
        <begin position="145"/>
        <end position="167"/>
    </location>
</feature>
<dbReference type="SUPFAM" id="SSF160240">
    <property type="entry name" value="Cation efflux protein cytoplasmic domain-like"/>
    <property type="match status" value="1"/>
</dbReference>
<evidence type="ECO:0000313" key="19">
    <source>
        <dbReference type="Proteomes" id="UP000694523"/>
    </source>
</evidence>
<evidence type="ECO:0000256" key="7">
    <source>
        <dbReference type="ARBA" id="ARBA00022833"/>
    </source>
</evidence>
<keyword evidence="12" id="KW-0968">Cytoplasmic vesicle</keyword>
<evidence type="ECO:0000256" key="5">
    <source>
        <dbReference type="ARBA" id="ARBA00022692"/>
    </source>
</evidence>
<dbReference type="GO" id="GO:0010043">
    <property type="term" value="P:response to zinc ion"/>
    <property type="evidence" value="ECO:0007669"/>
    <property type="project" value="TreeGrafter"/>
</dbReference>
<dbReference type="Ensembl" id="ENSNMLT00000010106.1">
    <property type="protein sequence ID" value="ENSNMLP00000008915.1"/>
    <property type="gene ID" value="ENSNMLG00000006261.1"/>
</dbReference>
<sequence>METEDFERQKLIDVQLEPIRCLNSSEETPWDSDEDFVAGAEVSWFSAGVCPDLSQDLRGSSGTAGAGEESRRAARRKLLLACAVSVLFIAGEVIGGYLSQSLAVLTDAAHLLSDLCSVLLSLCSLWLSAKPPNSTMTYGWHRAEILAMLLSVLSIWAVTAVLVWTAALRLSEGEYDIDSKIMLITSAAAVIVNVLMVLILHQSGTPHSHSHGPVRPEGFQGAARGPRANGKGPARTNASVRAAFVHVVGDLLQSLGVLLAAALIHFWPECKAADPICTFLFSVLVLWTTFPVIKDVLRVLVEACPEHVQADEVRELLRSVSGVRSVHSLRVWGLNLSLPLLTAHVVTEDDTDPQLVLMKATDLLRSEFSFSNVTIQVETIRPEERTHETETSNKEEVFSLNDGTKCHTKHL</sequence>
<evidence type="ECO:0000256" key="11">
    <source>
        <dbReference type="ARBA" id="ARBA00023136"/>
    </source>
</evidence>
<evidence type="ECO:0000256" key="6">
    <source>
        <dbReference type="ARBA" id="ARBA00022723"/>
    </source>
</evidence>
<evidence type="ECO:0000256" key="8">
    <source>
        <dbReference type="ARBA" id="ARBA00022906"/>
    </source>
</evidence>
<evidence type="ECO:0000313" key="18">
    <source>
        <dbReference type="Ensembl" id="ENSNMLP00000008915.1"/>
    </source>
</evidence>
<name>A0A8C6SMH0_9GOBI</name>
<dbReference type="GO" id="GO:0015297">
    <property type="term" value="F:antiporter activity"/>
    <property type="evidence" value="ECO:0007669"/>
    <property type="project" value="UniProtKB-KW"/>
</dbReference>
<evidence type="ECO:0000256" key="10">
    <source>
        <dbReference type="ARBA" id="ARBA00023065"/>
    </source>
</evidence>
<dbReference type="InterPro" id="IPR027469">
    <property type="entry name" value="Cation_efflux_TMD_sf"/>
</dbReference>
<dbReference type="InterPro" id="IPR058533">
    <property type="entry name" value="Cation_efflux_TM"/>
</dbReference>
<dbReference type="FunFam" id="1.20.1510.10:FF:000002">
    <property type="entry name" value="zinc transporter 3 isoform X1"/>
    <property type="match status" value="1"/>
</dbReference>
<evidence type="ECO:0000256" key="14">
    <source>
        <dbReference type="SAM" id="MobiDB-lite"/>
    </source>
</evidence>
<dbReference type="GO" id="GO:0030658">
    <property type="term" value="C:transport vesicle membrane"/>
    <property type="evidence" value="ECO:0007669"/>
    <property type="project" value="UniProtKB-SubCell"/>
</dbReference>
<evidence type="ECO:0000256" key="12">
    <source>
        <dbReference type="ARBA" id="ARBA00023329"/>
    </source>
</evidence>
<dbReference type="Gene3D" id="1.20.1510.10">
    <property type="entry name" value="Cation efflux protein transmembrane domain"/>
    <property type="match status" value="1"/>
</dbReference>
<accession>A0A8C6SMH0</accession>
<evidence type="ECO:0000256" key="2">
    <source>
        <dbReference type="ARBA" id="ARBA00008873"/>
    </source>
</evidence>
<keyword evidence="6" id="KW-0479">Metal-binding</keyword>
<proteinExistence type="inferred from homology"/>
<feature type="domain" description="Cation efflux protein cytoplasmic" evidence="17">
    <location>
        <begin position="306"/>
        <end position="378"/>
    </location>
</feature>
<comment type="subcellular location">
    <subcellularLocation>
        <location evidence="1">Cytoplasmic vesicle</location>
        <location evidence="1">Secretory vesicle membrane</location>
        <topology evidence="1">Multi-pass membrane protein</topology>
    </subcellularLocation>
</comment>
<dbReference type="NCBIfam" id="TIGR01297">
    <property type="entry name" value="CDF"/>
    <property type="match status" value="1"/>
</dbReference>
<dbReference type="Pfam" id="PF01545">
    <property type="entry name" value="Cation_efflux"/>
    <property type="match status" value="1"/>
</dbReference>
<dbReference type="InterPro" id="IPR050681">
    <property type="entry name" value="CDF/SLC30A"/>
</dbReference>
<evidence type="ECO:0000256" key="9">
    <source>
        <dbReference type="ARBA" id="ARBA00022989"/>
    </source>
</evidence>
<feature type="transmembrane region" description="Helical" evidence="15">
    <location>
        <begin position="110"/>
        <end position="129"/>
    </location>
</feature>
<protein>
    <recommendedName>
        <fullName evidence="20">Zinc transporter 2-like</fullName>
    </recommendedName>
</protein>
<reference evidence="18" key="2">
    <citation type="submission" date="2025-09" db="UniProtKB">
        <authorList>
            <consortium name="Ensembl"/>
        </authorList>
    </citation>
    <scope>IDENTIFICATION</scope>
</reference>
<dbReference type="SUPFAM" id="SSF161111">
    <property type="entry name" value="Cation efflux protein transmembrane domain-like"/>
    <property type="match status" value="1"/>
</dbReference>
<keyword evidence="10" id="KW-0406">Ion transport</keyword>
<feature type="transmembrane region" description="Helical" evidence="15">
    <location>
        <begin position="243"/>
        <end position="267"/>
    </location>
</feature>
<keyword evidence="19" id="KW-1185">Reference proteome</keyword>
<comment type="catalytic activity">
    <reaction evidence="13">
        <text>Zn(2+)(in) + 2 H(+)(out) = Zn(2+)(out) + 2 H(+)(in)</text>
        <dbReference type="Rhea" id="RHEA:72627"/>
        <dbReference type="ChEBI" id="CHEBI:15378"/>
        <dbReference type="ChEBI" id="CHEBI:29105"/>
    </reaction>
</comment>
<dbReference type="Proteomes" id="UP000694523">
    <property type="component" value="Unplaced"/>
</dbReference>
<evidence type="ECO:0000256" key="1">
    <source>
        <dbReference type="ARBA" id="ARBA00004638"/>
    </source>
</evidence>
<keyword evidence="5 15" id="KW-0812">Transmembrane</keyword>
<feature type="region of interest" description="Disordered" evidence="14">
    <location>
        <begin position="206"/>
        <end position="234"/>
    </location>
</feature>
<evidence type="ECO:0000259" key="17">
    <source>
        <dbReference type="Pfam" id="PF16916"/>
    </source>
</evidence>
<feature type="transmembrane region" description="Helical" evidence="15">
    <location>
        <begin position="78"/>
        <end position="98"/>
    </location>
</feature>
<dbReference type="GO" id="GO:0005385">
    <property type="term" value="F:zinc ion transmembrane transporter activity"/>
    <property type="evidence" value="ECO:0007669"/>
    <property type="project" value="TreeGrafter"/>
</dbReference>
<keyword evidence="3" id="KW-0813">Transport</keyword>
<evidence type="ECO:0000256" key="15">
    <source>
        <dbReference type="SAM" id="Phobius"/>
    </source>
</evidence>
<evidence type="ECO:0000259" key="16">
    <source>
        <dbReference type="Pfam" id="PF01545"/>
    </source>
</evidence>
<keyword evidence="11 15" id="KW-0472">Membrane</keyword>
<keyword evidence="7" id="KW-0862">Zinc</keyword>
<comment type="similarity">
    <text evidence="2">Belongs to the cation diffusion facilitator (CDF) transporter (TC 2.A.4) family. SLC30A subfamily.</text>
</comment>
<dbReference type="PANTHER" id="PTHR11562">
    <property type="entry name" value="CATION EFFLUX PROTEIN/ ZINC TRANSPORTER"/>
    <property type="match status" value="1"/>
</dbReference>
<feature type="transmembrane region" description="Helical" evidence="15">
    <location>
        <begin position="179"/>
        <end position="200"/>
    </location>
</feature>
<dbReference type="Pfam" id="PF16916">
    <property type="entry name" value="ZT_dimer"/>
    <property type="match status" value="1"/>
</dbReference>
<dbReference type="InterPro" id="IPR002524">
    <property type="entry name" value="Cation_efflux"/>
</dbReference>
<evidence type="ECO:0008006" key="20">
    <source>
        <dbReference type="Google" id="ProtNLM"/>
    </source>
</evidence>
<keyword evidence="9 15" id="KW-1133">Transmembrane helix</keyword>
<feature type="domain" description="Cation efflux protein transmembrane" evidence="16">
    <location>
        <begin position="78"/>
        <end position="301"/>
    </location>
</feature>
<keyword evidence="4" id="KW-0050">Antiport</keyword>
<reference evidence="18" key="1">
    <citation type="submission" date="2025-08" db="UniProtKB">
        <authorList>
            <consortium name="Ensembl"/>
        </authorList>
    </citation>
    <scope>IDENTIFICATION</scope>
</reference>
<dbReference type="PANTHER" id="PTHR11562:SF17">
    <property type="entry name" value="RE54080P-RELATED"/>
    <property type="match status" value="1"/>
</dbReference>
<evidence type="ECO:0000256" key="4">
    <source>
        <dbReference type="ARBA" id="ARBA00022449"/>
    </source>
</evidence>
<dbReference type="GO" id="GO:0046872">
    <property type="term" value="F:metal ion binding"/>
    <property type="evidence" value="ECO:0007669"/>
    <property type="project" value="UniProtKB-KW"/>
</dbReference>